<sequence>MEKARLEQNMALQTALEKKEEEKKALVRDLMNEQAALRAENREGQRRQEQEFTDQMIRVEREKKALHERLQSLEKQSQSEQDAAKRRMDEVMEKFNSALAEMEGKAGAAKIAQMEKEKMQVEVMGQAWKAEMERLTAEMIKLQEQQKQSSATERAYFDSRLLALQTQKTSNTSSFWDKLSALTQLSDFLLGLLDWE</sequence>
<dbReference type="RefSeq" id="XP_060428777.1">
    <property type="nucleotide sequence ID" value="XM_060579564.1"/>
</dbReference>
<name>A0AAJ0AK39_9PEZI</name>
<organism evidence="2 3">
    <name type="scientific">Colletotrichum godetiae</name>
    <dbReference type="NCBI Taxonomy" id="1209918"/>
    <lineage>
        <taxon>Eukaryota</taxon>
        <taxon>Fungi</taxon>
        <taxon>Dikarya</taxon>
        <taxon>Ascomycota</taxon>
        <taxon>Pezizomycotina</taxon>
        <taxon>Sordariomycetes</taxon>
        <taxon>Hypocreomycetidae</taxon>
        <taxon>Glomerellales</taxon>
        <taxon>Glomerellaceae</taxon>
        <taxon>Colletotrichum</taxon>
        <taxon>Colletotrichum acutatum species complex</taxon>
    </lineage>
</organism>
<evidence type="ECO:0000313" key="2">
    <source>
        <dbReference type="EMBL" id="KAK1674774.1"/>
    </source>
</evidence>
<dbReference type="AlphaFoldDB" id="A0AAJ0AK39"/>
<dbReference type="Proteomes" id="UP001224890">
    <property type="component" value="Unassembled WGS sequence"/>
</dbReference>
<comment type="caution">
    <text evidence="2">The sequence shown here is derived from an EMBL/GenBank/DDBJ whole genome shotgun (WGS) entry which is preliminary data.</text>
</comment>
<feature type="coiled-coil region" evidence="1">
    <location>
        <begin position="3"/>
        <end position="83"/>
    </location>
</feature>
<keyword evidence="1" id="KW-0175">Coiled coil</keyword>
<dbReference type="EMBL" id="JAHMHR010000024">
    <property type="protein sequence ID" value="KAK1674774.1"/>
    <property type="molecule type" value="Genomic_DNA"/>
</dbReference>
<feature type="coiled-coil region" evidence="1">
    <location>
        <begin position="125"/>
        <end position="152"/>
    </location>
</feature>
<evidence type="ECO:0000313" key="3">
    <source>
        <dbReference type="Proteomes" id="UP001224890"/>
    </source>
</evidence>
<evidence type="ECO:0000256" key="1">
    <source>
        <dbReference type="SAM" id="Coils"/>
    </source>
</evidence>
<keyword evidence="3" id="KW-1185">Reference proteome</keyword>
<reference evidence="2" key="1">
    <citation type="submission" date="2021-06" db="EMBL/GenBank/DDBJ databases">
        <title>Comparative genomics, transcriptomics and evolutionary studies reveal genomic signatures of adaptation to plant cell wall in hemibiotrophic fungi.</title>
        <authorList>
            <consortium name="DOE Joint Genome Institute"/>
            <person name="Baroncelli R."/>
            <person name="Diaz J.F."/>
            <person name="Benocci T."/>
            <person name="Peng M."/>
            <person name="Battaglia E."/>
            <person name="Haridas S."/>
            <person name="Andreopoulos W."/>
            <person name="Labutti K."/>
            <person name="Pangilinan J."/>
            <person name="Floch G.L."/>
            <person name="Makela M.R."/>
            <person name="Henrissat B."/>
            <person name="Grigoriev I.V."/>
            <person name="Crouch J.A."/>
            <person name="De Vries R.P."/>
            <person name="Sukno S.A."/>
            <person name="Thon M.R."/>
        </authorList>
    </citation>
    <scope>NUCLEOTIDE SEQUENCE</scope>
    <source>
        <strain evidence="2">CBS 193.32</strain>
    </source>
</reference>
<protein>
    <submittedName>
        <fullName evidence="2">Uncharacterized protein</fullName>
    </submittedName>
</protein>
<gene>
    <name evidence="2" type="ORF">BDP55DRAFT_729423</name>
</gene>
<accession>A0AAJ0AK39</accession>
<dbReference type="GeneID" id="85464090"/>
<proteinExistence type="predicted"/>